<dbReference type="Proteomes" id="UP000747110">
    <property type="component" value="Unassembled WGS sequence"/>
</dbReference>
<dbReference type="EMBL" id="BNCP01000033">
    <property type="protein sequence ID" value="GIL85721.1"/>
    <property type="molecule type" value="Genomic_DNA"/>
</dbReference>
<sequence length="225" mass="24718">MSGSDRQTNPVLARLEQEAVRAAIPKGLKDERSRQLEYDLNWCYNRNNWYFTGGGLLLGLTLGFTLRSVQPLAWAAILAPAGDWLYEQHACRDLQEAFNEHQRRLKKEAREAADRARAEVRDFYGQLVAEGTSPEMAAAATATAVADAPPLISRSRASHLDDDRVEEAGSGDGGREEATMVMSRAGLSRQAEAEVGGTGSVGGRWTAWWWSWGGGKGRNVKQTEP</sequence>
<accession>A0A8J4GM05</accession>
<evidence type="ECO:0000313" key="6">
    <source>
        <dbReference type="Proteomes" id="UP000747110"/>
    </source>
</evidence>
<proteinExistence type="predicted"/>
<dbReference type="OrthoDB" id="538251at2759"/>
<evidence type="ECO:0000313" key="3">
    <source>
        <dbReference type="EMBL" id="GIL85721.1"/>
    </source>
</evidence>
<dbReference type="Proteomes" id="UP000722791">
    <property type="component" value="Unassembled WGS sequence"/>
</dbReference>
<dbReference type="AlphaFoldDB" id="A0A8J4GM05"/>
<keyword evidence="6" id="KW-1185">Reference proteome</keyword>
<dbReference type="EMBL" id="BNCQ01000031">
    <property type="protein sequence ID" value="GIM09341.1"/>
    <property type="molecule type" value="Genomic_DNA"/>
</dbReference>
<evidence type="ECO:0000313" key="5">
    <source>
        <dbReference type="Proteomes" id="UP000722791"/>
    </source>
</evidence>
<comment type="caution">
    <text evidence="4">The sequence shown here is derived from an EMBL/GenBank/DDBJ whole genome shotgun (WGS) entry which is preliminary data.</text>
</comment>
<name>A0A8J4GM05_9CHLO</name>
<feature type="coiled-coil region" evidence="1">
    <location>
        <begin position="91"/>
        <end position="126"/>
    </location>
</feature>
<evidence type="ECO:0000256" key="2">
    <source>
        <dbReference type="SAM" id="MobiDB-lite"/>
    </source>
</evidence>
<evidence type="ECO:0000313" key="4">
    <source>
        <dbReference type="EMBL" id="GIM09341.1"/>
    </source>
</evidence>
<evidence type="ECO:0000256" key="1">
    <source>
        <dbReference type="SAM" id="Coils"/>
    </source>
</evidence>
<gene>
    <name evidence="3" type="ORF">Vretifemale_14104</name>
    <name evidence="4" type="ORF">Vretimale_13177</name>
</gene>
<organism evidence="4 5">
    <name type="scientific">Volvox reticuliferus</name>
    <dbReference type="NCBI Taxonomy" id="1737510"/>
    <lineage>
        <taxon>Eukaryota</taxon>
        <taxon>Viridiplantae</taxon>
        <taxon>Chlorophyta</taxon>
        <taxon>core chlorophytes</taxon>
        <taxon>Chlorophyceae</taxon>
        <taxon>CS clade</taxon>
        <taxon>Chlamydomonadales</taxon>
        <taxon>Volvocaceae</taxon>
        <taxon>Volvox</taxon>
    </lineage>
</organism>
<protein>
    <submittedName>
        <fullName evidence="4">Uncharacterized protein</fullName>
    </submittedName>
</protein>
<keyword evidence="1" id="KW-0175">Coiled coil</keyword>
<reference evidence="4" key="1">
    <citation type="journal article" date="2021" name="Proc. Natl. Acad. Sci. U.S.A.">
        <title>Three genomes in the algal genus Volvox reveal the fate of a haploid sex-determining region after a transition to homothallism.</title>
        <authorList>
            <person name="Yamamoto K."/>
            <person name="Hamaji T."/>
            <person name="Kawai-Toyooka H."/>
            <person name="Matsuzaki R."/>
            <person name="Takahashi F."/>
            <person name="Nishimura Y."/>
            <person name="Kawachi M."/>
            <person name="Noguchi H."/>
            <person name="Minakuchi Y."/>
            <person name="Umen J.G."/>
            <person name="Toyoda A."/>
            <person name="Nozaki H."/>
        </authorList>
    </citation>
    <scope>NUCLEOTIDE SEQUENCE</scope>
    <source>
        <strain evidence="4">NIES-3785</strain>
        <strain evidence="3">NIES-3786</strain>
    </source>
</reference>
<feature type="region of interest" description="Disordered" evidence="2">
    <location>
        <begin position="153"/>
        <end position="177"/>
    </location>
</feature>